<reference evidence="1 2" key="1">
    <citation type="submission" date="2014-03" db="EMBL/GenBank/DDBJ databases">
        <title>The draft genome sequence of Thalassospira mesophila JCM 18969.</title>
        <authorList>
            <person name="Lai Q."/>
            <person name="Shao Z."/>
        </authorList>
    </citation>
    <scope>NUCLEOTIDE SEQUENCE [LARGE SCALE GENOMIC DNA]</scope>
    <source>
        <strain evidence="1 2">JCM 18969</strain>
    </source>
</reference>
<name>A0A1Y2L3N8_9PROT</name>
<organism evidence="1 2">
    <name type="scientific">Thalassospira mesophila</name>
    <dbReference type="NCBI Taxonomy" id="1293891"/>
    <lineage>
        <taxon>Bacteria</taxon>
        <taxon>Pseudomonadati</taxon>
        <taxon>Pseudomonadota</taxon>
        <taxon>Alphaproteobacteria</taxon>
        <taxon>Rhodospirillales</taxon>
        <taxon>Thalassospiraceae</taxon>
        <taxon>Thalassospira</taxon>
    </lineage>
</organism>
<proteinExistence type="predicted"/>
<dbReference type="RefSeq" id="WP_085581134.1">
    <property type="nucleotide sequence ID" value="NZ_JFKA01000002.1"/>
</dbReference>
<dbReference type="Proteomes" id="UP000193391">
    <property type="component" value="Unassembled WGS sequence"/>
</dbReference>
<gene>
    <name evidence="1" type="ORF">TMES_07875</name>
</gene>
<keyword evidence="2" id="KW-1185">Reference proteome</keyword>
<dbReference type="OrthoDB" id="571745at2"/>
<dbReference type="GO" id="GO:0004519">
    <property type="term" value="F:endonuclease activity"/>
    <property type="evidence" value="ECO:0007669"/>
    <property type="project" value="UniProtKB-KW"/>
</dbReference>
<dbReference type="AlphaFoldDB" id="A0A1Y2L3N8"/>
<keyword evidence="1" id="KW-0378">Hydrolase</keyword>
<accession>A0A1Y2L3N8</accession>
<dbReference type="EMBL" id="JFKA01000002">
    <property type="protein sequence ID" value="OSQ39834.1"/>
    <property type="molecule type" value="Genomic_DNA"/>
</dbReference>
<evidence type="ECO:0000313" key="1">
    <source>
        <dbReference type="EMBL" id="OSQ39834.1"/>
    </source>
</evidence>
<evidence type="ECO:0000313" key="2">
    <source>
        <dbReference type="Proteomes" id="UP000193391"/>
    </source>
</evidence>
<keyword evidence="1" id="KW-0540">Nuclease</keyword>
<sequence length="264" mass="29811">MVKSINRYNSLIKKVFFDRYDGSLEPIVWKREDLVSAANELSIPLPKNLGDVIYSIRYRNPMPDSIVATQPAGREWVISGLGRAQYQFRLVSNTNILPRSDLVSIKIPDSTPEIITSNALGDEQALLAKVRYNRLIDLFVGVVAYSLQNHLRTTVNDIGQIEIDEIYVGIDKRGRQFILPVQAKGGADRLGFIQTEQDILCCKEKFPNLICRSISAQFMPGNVIAMFELTIEGDDLKIVEEKHYKLVPSSDIAPHELLSYDIRS</sequence>
<comment type="caution">
    <text evidence="1">The sequence shown here is derived from an EMBL/GenBank/DDBJ whole genome shotgun (WGS) entry which is preliminary data.</text>
</comment>
<dbReference type="STRING" id="1293891.TMES_07875"/>
<protein>
    <submittedName>
        <fullName evidence="1">Endonuclease</fullName>
    </submittedName>
</protein>
<keyword evidence="1" id="KW-0255">Endonuclease</keyword>